<dbReference type="EMBL" id="JABBWM010000007">
    <property type="protein sequence ID" value="KAG2115855.1"/>
    <property type="molecule type" value="Genomic_DNA"/>
</dbReference>
<sequence length="201" mass="22647">MLTNRKAADAPVPDFAETRAVPTNLTIAHNELSVLHTLTHPIQTAADHLRPPPSETDPPFISNGRIAPTPLIRVPIPLELDMTTVLSIVMRATLFEVAEQHFWRGGFILVSRLHGRPARFFAIPCTAIRHRALQRRVHRLQRITVVDCDILVSPDVNAYRALINYMAFSSGLTFYYIEQRVRLIRTAIDVARVASIARQTD</sequence>
<dbReference type="RefSeq" id="XP_041297234.1">
    <property type="nucleotide sequence ID" value="XM_041441034.1"/>
</dbReference>
<protein>
    <submittedName>
        <fullName evidence="1">Uncharacterized protein</fullName>
    </submittedName>
</protein>
<accession>A0A9P7FH43</accession>
<reference evidence="1" key="1">
    <citation type="journal article" date="2020" name="New Phytol.">
        <title>Comparative genomics reveals dynamic genome evolution in host specialist ectomycorrhizal fungi.</title>
        <authorList>
            <person name="Lofgren L.A."/>
            <person name="Nguyen N.H."/>
            <person name="Vilgalys R."/>
            <person name="Ruytinx J."/>
            <person name="Liao H.L."/>
            <person name="Branco S."/>
            <person name="Kuo A."/>
            <person name="LaButti K."/>
            <person name="Lipzen A."/>
            <person name="Andreopoulos W."/>
            <person name="Pangilinan J."/>
            <person name="Riley R."/>
            <person name="Hundley H."/>
            <person name="Na H."/>
            <person name="Barry K."/>
            <person name="Grigoriev I.V."/>
            <person name="Stajich J.E."/>
            <person name="Kennedy P.G."/>
        </authorList>
    </citation>
    <scope>NUCLEOTIDE SEQUENCE</scope>
    <source>
        <strain evidence="1">FC423</strain>
    </source>
</reference>
<keyword evidence="2" id="KW-1185">Reference proteome</keyword>
<dbReference type="Proteomes" id="UP000823399">
    <property type="component" value="Unassembled WGS sequence"/>
</dbReference>
<dbReference type="GeneID" id="64703293"/>
<dbReference type="AlphaFoldDB" id="A0A9P7FH43"/>
<organism evidence="1 2">
    <name type="scientific">Suillus discolor</name>
    <dbReference type="NCBI Taxonomy" id="1912936"/>
    <lineage>
        <taxon>Eukaryota</taxon>
        <taxon>Fungi</taxon>
        <taxon>Dikarya</taxon>
        <taxon>Basidiomycota</taxon>
        <taxon>Agaricomycotina</taxon>
        <taxon>Agaricomycetes</taxon>
        <taxon>Agaricomycetidae</taxon>
        <taxon>Boletales</taxon>
        <taxon>Suillineae</taxon>
        <taxon>Suillaceae</taxon>
        <taxon>Suillus</taxon>
    </lineage>
</organism>
<evidence type="ECO:0000313" key="1">
    <source>
        <dbReference type="EMBL" id="KAG2115855.1"/>
    </source>
</evidence>
<gene>
    <name evidence="1" type="ORF">F5147DRAFT_769261</name>
</gene>
<proteinExistence type="predicted"/>
<comment type="caution">
    <text evidence="1">The sequence shown here is derived from an EMBL/GenBank/DDBJ whole genome shotgun (WGS) entry which is preliminary data.</text>
</comment>
<evidence type="ECO:0000313" key="2">
    <source>
        <dbReference type="Proteomes" id="UP000823399"/>
    </source>
</evidence>
<name>A0A9P7FH43_9AGAM</name>